<gene>
    <name evidence="3" type="ORF">J2X07_003980</name>
</gene>
<feature type="transmembrane region" description="Helical" evidence="1">
    <location>
        <begin position="20"/>
        <end position="38"/>
    </location>
</feature>
<evidence type="ECO:0000313" key="3">
    <source>
        <dbReference type="EMBL" id="MDR7074956.1"/>
    </source>
</evidence>
<evidence type="ECO:0000259" key="2">
    <source>
        <dbReference type="Pfam" id="PF01882"/>
    </source>
</evidence>
<organism evidence="3 4">
    <name type="scientific">Fictibacillus barbaricus</name>
    <dbReference type="NCBI Taxonomy" id="182136"/>
    <lineage>
        <taxon>Bacteria</taxon>
        <taxon>Bacillati</taxon>
        <taxon>Bacillota</taxon>
        <taxon>Bacilli</taxon>
        <taxon>Bacillales</taxon>
        <taxon>Fictibacillaceae</taxon>
        <taxon>Fictibacillus</taxon>
    </lineage>
</organism>
<dbReference type="Proteomes" id="UP001258181">
    <property type="component" value="Unassembled WGS sequence"/>
</dbReference>
<keyword evidence="1" id="KW-0812">Transmembrane</keyword>
<dbReference type="EMBL" id="JAVDWA010000014">
    <property type="protein sequence ID" value="MDR7074956.1"/>
    <property type="molecule type" value="Genomic_DNA"/>
</dbReference>
<dbReference type="Pfam" id="PF01882">
    <property type="entry name" value="DUF58"/>
    <property type="match status" value="1"/>
</dbReference>
<keyword evidence="1" id="KW-0472">Membrane</keyword>
<dbReference type="InterPro" id="IPR002881">
    <property type="entry name" value="DUF58"/>
</dbReference>
<feature type="transmembrane region" description="Helical" evidence="1">
    <location>
        <begin position="44"/>
        <end position="67"/>
    </location>
</feature>
<dbReference type="PANTHER" id="PTHR34351:SF2">
    <property type="entry name" value="DUF58 DOMAIN-CONTAINING PROTEIN"/>
    <property type="match status" value="1"/>
</dbReference>
<dbReference type="RefSeq" id="WP_310262799.1">
    <property type="nucleotide sequence ID" value="NZ_JAVDWA010000014.1"/>
</dbReference>
<keyword evidence="4" id="KW-1185">Reference proteome</keyword>
<evidence type="ECO:0000313" key="4">
    <source>
        <dbReference type="Proteomes" id="UP001258181"/>
    </source>
</evidence>
<sequence>MKVKAILKYFWERFKTPIGFSGIIILLLITFSFAMFQGGFVSWFLFYSVLPVVMYSILMAFYPIHWLKIDRVISKDKLMAGEEITVTITLTRRSNFPLFYLVVEDLIPESLKREARYDGNAHQVQSRILLFPLFRKRLKYSYTINPAPRGLFKFDEIMVRTGDIFGFVLKSTTVSIQDRIFVYPQYQEIERWETGKMLQTGMKKVGKRSFTDYTSTVSVRDYAAGDKMSWLHWKASARSNKLLTKVFEQQRNDDFVVVLDHCEKSYGTNDWLFERAVSLAASLVHYSISKGGSIGYHPFKGKGIQMNIGVEQEWRIFHELAKVKADVEEIFEERLKQEYMVGYMEGKTALIISPRLTEYTVKTLELLSARQQTNVIFFHLTLDQRLNGQELTFINRIRQFGIPTTPIIGSDFSESLKAGGMYASI</sequence>
<name>A0ABU1U694_9BACL</name>
<reference evidence="3 4" key="1">
    <citation type="submission" date="2023-07" db="EMBL/GenBank/DDBJ databases">
        <title>Sorghum-associated microbial communities from plants grown in Nebraska, USA.</title>
        <authorList>
            <person name="Schachtman D."/>
        </authorList>
    </citation>
    <scope>NUCLEOTIDE SEQUENCE [LARGE SCALE GENOMIC DNA]</scope>
    <source>
        <strain evidence="3 4">BE211</strain>
    </source>
</reference>
<comment type="caution">
    <text evidence="3">The sequence shown here is derived from an EMBL/GenBank/DDBJ whole genome shotgun (WGS) entry which is preliminary data.</text>
</comment>
<evidence type="ECO:0000256" key="1">
    <source>
        <dbReference type="SAM" id="Phobius"/>
    </source>
</evidence>
<accession>A0ABU1U694</accession>
<protein>
    <submittedName>
        <fullName evidence="3">Uncharacterized protein (DUF58 family)</fullName>
    </submittedName>
</protein>
<feature type="domain" description="DUF58" evidence="2">
    <location>
        <begin position="218"/>
        <end position="302"/>
    </location>
</feature>
<proteinExistence type="predicted"/>
<dbReference type="PANTHER" id="PTHR34351">
    <property type="entry name" value="SLR1927 PROTEIN-RELATED"/>
    <property type="match status" value="1"/>
</dbReference>
<keyword evidence="1" id="KW-1133">Transmembrane helix</keyword>